<sequence>MKRQDISFVEKIGPHCQVKAEQPPLFLEEQIAPLLHKTTRSCRASKRRTIIEHETDFWKAAQLLPFSAANIMGFNLSDWFPRAPGVCWSRYGVKARRSLDGCHEENDPLLGTIYSPQGKLSFIEHGGVGTIRLRPRLIDEIPCHLASAVAGEQCAGGILLAIPLDILANIAESVGCKANIYAEVRFLDELELEEPAAAVHLASPLRLDRRRVARRPPKISCHGRTKWVALRSDPRTTSPSCLQQPIG</sequence>
<dbReference type="Proteomes" id="UP000054770">
    <property type="component" value="Unassembled WGS sequence"/>
</dbReference>
<evidence type="ECO:0000313" key="1">
    <source>
        <dbReference type="EMBL" id="SAL73221.1"/>
    </source>
</evidence>
<evidence type="ECO:0000313" key="2">
    <source>
        <dbReference type="Proteomes" id="UP000054770"/>
    </source>
</evidence>
<keyword evidence="2" id="KW-1185">Reference proteome</keyword>
<gene>
    <name evidence="1" type="ORF">AWB68_04387</name>
</gene>
<organism evidence="1 2">
    <name type="scientific">Caballeronia choica</name>
    <dbReference type="NCBI Taxonomy" id="326476"/>
    <lineage>
        <taxon>Bacteria</taxon>
        <taxon>Pseudomonadati</taxon>
        <taxon>Pseudomonadota</taxon>
        <taxon>Betaproteobacteria</taxon>
        <taxon>Burkholderiales</taxon>
        <taxon>Burkholderiaceae</taxon>
        <taxon>Caballeronia</taxon>
    </lineage>
</organism>
<reference evidence="1" key="1">
    <citation type="submission" date="2016-01" db="EMBL/GenBank/DDBJ databases">
        <authorList>
            <person name="Peeters C."/>
        </authorList>
    </citation>
    <scope>NUCLEOTIDE SEQUENCE [LARGE SCALE GENOMIC DNA]</scope>
    <source>
        <strain evidence="1">LMG 22940</strain>
    </source>
</reference>
<dbReference type="OrthoDB" id="978900at2"/>
<protein>
    <submittedName>
        <fullName evidence="1">Uncharacterized protein</fullName>
    </submittedName>
</protein>
<comment type="caution">
    <text evidence="1">The sequence shown here is derived from an EMBL/GenBank/DDBJ whole genome shotgun (WGS) entry which is preliminary data.</text>
</comment>
<name>A0A158JXZ6_9BURK</name>
<dbReference type="AlphaFoldDB" id="A0A158JXZ6"/>
<accession>A0A158JXZ6</accession>
<dbReference type="EMBL" id="FCON02000052">
    <property type="protein sequence ID" value="SAL73221.1"/>
    <property type="molecule type" value="Genomic_DNA"/>
</dbReference>
<dbReference type="RefSeq" id="WP_125482999.1">
    <property type="nucleotide sequence ID" value="NZ_FCON02000052.1"/>
</dbReference>
<proteinExistence type="predicted"/>